<protein>
    <submittedName>
        <fullName evidence="1">Uncharacterized protein</fullName>
    </submittedName>
</protein>
<reference evidence="1" key="1">
    <citation type="submission" date="2014-09" db="EMBL/GenBank/DDBJ databases">
        <authorList>
            <person name="Magalhaes I.L.F."/>
            <person name="Oliveira U."/>
            <person name="Santos F.R."/>
            <person name="Vidigal T.H.D.A."/>
            <person name="Brescovit A.D."/>
            <person name="Santos A.J."/>
        </authorList>
    </citation>
    <scope>NUCLEOTIDE SEQUENCE</scope>
    <source>
        <tissue evidence="1">Shoot tissue taken approximately 20 cm above the soil surface</tissue>
    </source>
</reference>
<reference evidence="1" key="2">
    <citation type="journal article" date="2015" name="Data Brief">
        <title>Shoot transcriptome of the giant reed, Arundo donax.</title>
        <authorList>
            <person name="Barrero R.A."/>
            <person name="Guerrero F.D."/>
            <person name="Moolhuijzen P."/>
            <person name="Goolsby J.A."/>
            <person name="Tidwell J."/>
            <person name="Bellgard S.E."/>
            <person name="Bellgard M.I."/>
        </authorList>
    </citation>
    <scope>NUCLEOTIDE SEQUENCE</scope>
    <source>
        <tissue evidence="1">Shoot tissue taken approximately 20 cm above the soil surface</tissue>
    </source>
</reference>
<dbReference type="AlphaFoldDB" id="A0A0A9B3J6"/>
<proteinExistence type="predicted"/>
<organism evidence="1">
    <name type="scientific">Arundo donax</name>
    <name type="common">Giant reed</name>
    <name type="synonym">Donax arundinaceus</name>
    <dbReference type="NCBI Taxonomy" id="35708"/>
    <lineage>
        <taxon>Eukaryota</taxon>
        <taxon>Viridiplantae</taxon>
        <taxon>Streptophyta</taxon>
        <taxon>Embryophyta</taxon>
        <taxon>Tracheophyta</taxon>
        <taxon>Spermatophyta</taxon>
        <taxon>Magnoliopsida</taxon>
        <taxon>Liliopsida</taxon>
        <taxon>Poales</taxon>
        <taxon>Poaceae</taxon>
        <taxon>PACMAD clade</taxon>
        <taxon>Arundinoideae</taxon>
        <taxon>Arundineae</taxon>
        <taxon>Arundo</taxon>
    </lineage>
</organism>
<accession>A0A0A9B3J6</accession>
<dbReference type="EMBL" id="GBRH01242160">
    <property type="protein sequence ID" value="JAD55735.1"/>
    <property type="molecule type" value="Transcribed_RNA"/>
</dbReference>
<sequence>MRDRNKIICHKFSRPTIYSSTRKMTQEKALADNRMNYYR</sequence>
<evidence type="ECO:0000313" key="1">
    <source>
        <dbReference type="EMBL" id="JAD55735.1"/>
    </source>
</evidence>
<name>A0A0A9B3J6_ARUDO</name>